<dbReference type="EMBL" id="CM024802">
    <property type="protein sequence ID" value="KAG8011087.1"/>
    <property type="molecule type" value="Genomic_DNA"/>
</dbReference>
<evidence type="ECO:0000313" key="1">
    <source>
        <dbReference type="EMBL" id="KAG8011087.1"/>
    </source>
</evidence>
<evidence type="ECO:0000313" key="2">
    <source>
        <dbReference type="Proteomes" id="UP000805704"/>
    </source>
</evidence>
<name>A0ACB7F9L0_NIBAL</name>
<proteinExistence type="predicted"/>
<accession>A0ACB7F9L0</accession>
<reference evidence="1" key="1">
    <citation type="submission" date="2020-04" db="EMBL/GenBank/DDBJ databases">
        <title>A chromosome-scale assembly and high-density genetic map of the yellow drum (Nibea albiflora) genome.</title>
        <authorList>
            <person name="Xu D."/>
            <person name="Zhang W."/>
            <person name="Chen R."/>
            <person name="Tan P."/>
            <person name="Wang L."/>
            <person name="Song H."/>
            <person name="Tian L."/>
            <person name="Zhu Q."/>
            <person name="Wang B."/>
        </authorList>
    </citation>
    <scope>NUCLEOTIDE SEQUENCE</scope>
    <source>
        <strain evidence="1">ZJHYS-2018</strain>
    </source>
</reference>
<sequence>EGEDYIAELMVESNVTLDTNTILSILNLTEMNGTTVTVANTDLIAGMVTIDAPDGIVCYESSPTLKCTSPEETTGAAWFMNKQFERFQLNTGSVVKLNTSCTTEEDKSCIAVTLEKNFLKGLGATQEVAMDIFQGLKNSSTAKSESSDATADISASINVLNVMASASENVDLNDDVFPDFVNAASNMLNNTWTGVNQSTVHTMSSSYLQSVEGLVKNIKVNRSRGLDSDNLDLKFCTSSDCNVTVFDVGVNVNKTAGMVKTGLFLLITGCLAEQRVSLLFYQWSGDISYTTILCNS</sequence>
<organism evidence="1 2">
    <name type="scientific">Nibea albiflora</name>
    <name type="common">Yellow drum</name>
    <name type="synonym">Corvina albiflora</name>
    <dbReference type="NCBI Taxonomy" id="240163"/>
    <lineage>
        <taxon>Eukaryota</taxon>
        <taxon>Metazoa</taxon>
        <taxon>Chordata</taxon>
        <taxon>Craniata</taxon>
        <taxon>Vertebrata</taxon>
        <taxon>Euteleostomi</taxon>
        <taxon>Actinopterygii</taxon>
        <taxon>Neopterygii</taxon>
        <taxon>Teleostei</taxon>
        <taxon>Neoteleostei</taxon>
        <taxon>Acanthomorphata</taxon>
        <taxon>Eupercaria</taxon>
        <taxon>Sciaenidae</taxon>
        <taxon>Nibea</taxon>
    </lineage>
</organism>
<protein>
    <submittedName>
        <fullName evidence="1">Uncharacterized protein</fullName>
    </submittedName>
</protein>
<comment type="caution">
    <text evidence="1">The sequence shown here is derived from an EMBL/GenBank/DDBJ whole genome shotgun (WGS) entry which is preliminary data.</text>
</comment>
<gene>
    <name evidence="1" type="ORF">GBF38_005745</name>
</gene>
<keyword evidence="2" id="KW-1185">Reference proteome</keyword>
<feature type="non-terminal residue" evidence="1">
    <location>
        <position position="1"/>
    </location>
</feature>
<dbReference type="Proteomes" id="UP000805704">
    <property type="component" value="Chromosome 14"/>
</dbReference>